<reference evidence="1 2" key="1">
    <citation type="submission" date="2018-11" db="EMBL/GenBank/DDBJ databases">
        <title>Rufibacter latericius sp. nov., isolated from water in Baiyang Lake.</title>
        <authorList>
            <person name="Yang Y."/>
        </authorList>
    </citation>
    <scope>NUCLEOTIDE SEQUENCE [LARGE SCALE GENOMIC DNA]</scope>
    <source>
        <strain evidence="1 2">MCC P1</strain>
    </source>
</reference>
<accession>A0A3M9MQJ1</accession>
<proteinExistence type="predicted"/>
<keyword evidence="2" id="KW-1185">Reference proteome</keyword>
<dbReference type="OrthoDB" id="893408at2"/>
<dbReference type="AlphaFoldDB" id="A0A3M9MQJ1"/>
<dbReference type="RefSeq" id="WP_123133612.1">
    <property type="nucleotide sequence ID" value="NZ_JBHMAD010000003.1"/>
</dbReference>
<comment type="caution">
    <text evidence="1">The sequence shown here is derived from an EMBL/GenBank/DDBJ whole genome shotgun (WGS) entry which is preliminary data.</text>
</comment>
<evidence type="ECO:0000313" key="2">
    <source>
        <dbReference type="Proteomes" id="UP000271010"/>
    </source>
</evidence>
<evidence type="ECO:0000313" key="1">
    <source>
        <dbReference type="EMBL" id="RNI27143.1"/>
    </source>
</evidence>
<organism evidence="1 2">
    <name type="scientific">Rufibacter immobilis</name>
    <dbReference type="NCBI Taxonomy" id="1348778"/>
    <lineage>
        <taxon>Bacteria</taxon>
        <taxon>Pseudomonadati</taxon>
        <taxon>Bacteroidota</taxon>
        <taxon>Cytophagia</taxon>
        <taxon>Cytophagales</taxon>
        <taxon>Hymenobacteraceae</taxon>
        <taxon>Rufibacter</taxon>
    </lineage>
</organism>
<sequence length="132" mass="15079">MHNRVLLSEPHVTIKYDVLTEILHVEWTGEQTEATVRDGCDKILKHVVSTRASKVFNDNSLVTGNWSDAAQWGAKVWFPAMYKAGVKYFAWLLSPEIYSQLSTKETLKHDINGIIILSFEERASAENWLLVM</sequence>
<gene>
    <name evidence="1" type="ORF">EFA69_13290</name>
</gene>
<name>A0A3M9MQJ1_9BACT</name>
<evidence type="ECO:0008006" key="3">
    <source>
        <dbReference type="Google" id="ProtNLM"/>
    </source>
</evidence>
<dbReference type="EMBL" id="RJJE01000017">
    <property type="protein sequence ID" value="RNI27143.1"/>
    <property type="molecule type" value="Genomic_DNA"/>
</dbReference>
<protein>
    <recommendedName>
        <fullName evidence="3">STAS/SEC14 domain-containing protein</fullName>
    </recommendedName>
</protein>
<dbReference type="Proteomes" id="UP000271010">
    <property type="component" value="Unassembled WGS sequence"/>
</dbReference>